<evidence type="ECO:0000313" key="1">
    <source>
        <dbReference type="EMBL" id="MDG0863921.1"/>
    </source>
</evidence>
<gene>
    <name evidence="1" type="ORF">EXJ73_15770</name>
</gene>
<protein>
    <submittedName>
        <fullName evidence="1">Uncharacterized protein</fullName>
    </submittedName>
</protein>
<sequence length="100" mass="10997">MSTGASHPSSADWRERHPSRIDLCVQFRGPWSARGAVARRLAQRLQGFQVSVAVTPDSVVLRQPERGISPALCQGVCHWLSEQPEVLSVAPIALQVWELA</sequence>
<name>A0A9X4R5Q2_9BURK</name>
<comment type="caution">
    <text evidence="1">The sequence shown here is derived from an EMBL/GenBank/DDBJ whole genome shotgun (WGS) entry which is preliminary data.</text>
</comment>
<accession>A0A9X4R5Q2</accession>
<keyword evidence="2" id="KW-1185">Reference proteome</keyword>
<organism evidence="1 2">
    <name type="scientific">Pelomonas aquatica</name>
    <dbReference type="NCBI Taxonomy" id="431058"/>
    <lineage>
        <taxon>Bacteria</taxon>
        <taxon>Pseudomonadati</taxon>
        <taxon>Pseudomonadota</taxon>
        <taxon>Betaproteobacteria</taxon>
        <taxon>Burkholderiales</taxon>
        <taxon>Sphaerotilaceae</taxon>
        <taxon>Roseateles</taxon>
    </lineage>
</organism>
<reference evidence="1" key="1">
    <citation type="submission" date="2019-02" db="EMBL/GenBank/DDBJ databases">
        <title>Draft genome of the type strain Pelomonas aquatica CCUG 52575T.</title>
        <authorList>
            <person name="Gomila M."/>
            <person name="Lalucat J."/>
        </authorList>
    </citation>
    <scope>NUCLEOTIDE SEQUENCE</scope>
    <source>
        <strain evidence="1">CCUG 52575</strain>
    </source>
</reference>
<evidence type="ECO:0000313" key="2">
    <source>
        <dbReference type="Proteomes" id="UP001152766"/>
    </source>
</evidence>
<dbReference type="RefSeq" id="WP_268153407.1">
    <property type="nucleotide sequence ID" value="NZ_JAPPUW010000022.1"/>
</dbReference>
<dbReference type="EMBL" id="SGUG01000024">
    <property type="protein sequence ID" value="MDG0863921.1"/>
    <property type="molecule type" value="Genomic_DNA"/>
</dbReference>
<dbReference type="AlphaFoldDB" id="A0A9X4R5Q2"/>
<proteinExistence type="predicted"/>
<dbReference type="Proteomes" id="UP001152766">
    <property type="component" value="Unassembled WGS sequence"/>
</dbReference>